<proteinExistence type="inferred from homology"/>
<feature type="compositionally biased region" description="Basic and acidic residues" evidence="3">
    <location>
        <begin position="121"/>
        <end position="133"/>
    </location>
</feature>
<evidence type="ECO:0000313" key="7">
    <source>
        <dbReference type="RefSeq" id="XP_032825772.1"/>
    </source>
</evidence>
<evidence type="ECO:0000256" key="2">
    <source>
        <dbReference type="ARBA" id="ARBA00023002"/>
    </source>
</evidence>
<accession>A0AAJ7X9A5</accession>
<dbReference type="PANTHER" id="PTHR43245">
    <property type="entry name" value="BIFUNCTIONAL POLYMYXIN RESISTANCE PROTEIN ARNA"/>
    <property type="match status" value="1"/>
</dbReference>
<dbReference type="KEGG" id="pmrn:116951351"/>
<feature type="compositionally biased region" description="Polar residues" evidence="3">
    <location>
        <begin position="1"/>
        <end position="10"/>
    </location>
</feature>
<dbReference type="Gene3D" id="3.40.50.720">
    <property type="entry name" value="NAD(P)-binding Rossmann-like Domain"/>
    <property type="match status" value="1"/>
</dbReference>
<reference evidence="7" key="1">
    <citation type="submission" date="2025-08" db="UniProtKB">
        <authorList>
            <consortium name="RefSeq"/>
        </authorList>
    </citation>
    <scope>IDENTIFICATION</scope>
    <source>
        <tissue evidence="7">Sperm</tissue>
    </source>
</reference>
<dbReference type="InterPro" id="IPR002225">
    <property type="entry name" value="3Beta_OHSteriod_DH/Estase"/>
</dbReference>
<feature type="region of interest" description="Disordered" evidence="3">
    <location>
        <begin position="113"/>
        <end position="134"/>
    </location>
</feature>
<dbReference type="InterPro" id="IPR036291">
    <property type="entry name" value="NAD(P)-bd_dom_sf"/>
</dbReference>
<dbReference type="SUPFAM" id="SSF51735">
    <property type="entry name" value="NAD(P)-binding Rossmann-fold domains"/>
    <property type="match status" value="1"/>
</dbReference>
<comment type="similarity">
    <text evidence="1">Belongs to the 3-beta-HSD family.</text>
</comment>
<dbReference type="PANTHER" id="PTHR43245:SF51">
    <property type="entry name" value="SHORT CHAIN DEHYDROGENASE_REDUCTASE FAMILY 42E, MEMBER 2"/>
    <property type="match status" value="1"/>
</dbReference>
<evidence type="ECO:0000259" key="5">
    <source>
        <dbReference type="Pfam" id="PF01073"/>
    </source>
</evidence>
<feature type="transmembrane region" description="Helical" evidence="4">
    <location>
        <begin position="467"/>
        <end position="490"/>
    </location>
</feature>
<keyword evidence="4" id="KW-0472">Membrane</keyword>
<organism evidence="6 7">
    <name type="scientific">Petromyzon marinus</name>
    <name type="common">Sea lamprey</name>
    <dbReference type="NCBI Taxonomy" id="7757"/>
    <lineage>
        <taxon>Eukaryota</taxon>
        <taxon>Metazoa</taxon>
        <taxon>Chordata</taxon>
        <taxon>Craniata</taxon>
        <taxon>Vertebrata</taxon>
        <taxon>Cyclostomata</taxon>
        <taxon>Hyperoartia</taxon>
        <taxon>Petromyzontiformes</taxon>
        <taxon>Petromyzontidae</taxon>
        <taxon>Petromyzon</taxon>
    </lineage>
</organism>
<keyword evidence="6" id="KW-1185">Reference proteome</keyword>
<dbReference type="Proteomes" id="UP001318040">
    <property type="component" value="Chromosome 43"/>
</dbReference>
<dbReference type="Pfam" id="PF01073">
    <property type="entry name" value="3Beta_HSD"/>
    <property type="match status" value="1"/>
</dbReference>
<dbReference type="GO" id="GO:0016616">
    <property type="term" value="F:oxidoreductase activity, acting on the CH-OH group of donors, NAD or NADP as acceptor"/>
    <property type="evidence" value="ECO:0007669"/>
    <property type="project" value="InterPro"/>
</dbReference>
<keyword evidence="4" id="KW-1133">Transmembrane helix</keyword>
<protein>
    <submittedName>
        <fullName evidence="7">Short-chain dehydrogenase/reductase family 42E member 1-like</fullName>
    </submittedName>
</protein>
<feature type="compositionally biased region" description="Pro residues" evidence="3">
    <location>
        <begin position="28"/>
        <end position="39"/>
    </location>
</feature>
<dbReference type="GO" id="GO:0006694">
    <property type="term" value="P:steroid biosynthetic process"/>
    <property type="evidence" value="ECO:0007669"/>
    <property type="project" value="InterPro"/>
</dbReference>
<gene>
    <name evidence="7" type="primary">LOC116951351</name>
</gene>
<dbReference type="InterPro" id="IPR050177">
    <property type="entry name" value="Lipid_A_modif_metabolic_enz"/>
</dbReference>
<sequence length="492" mass="53861">MAIIRSQSSHRSGRAAGSCGDRRGHPVAPVPFAIPPRGPATPERAGPAAPRPTALVTGGTGYFGWRLGAALSGRGFRVRLLDVRSPPEPLPAGASFVRINFAVFSFPRHASNWDETPQLSHHGETSSRTKHDSNANGAVGADWFGDPTVSRVLWRTQADVRDYEAVAKACSGVACVFHTASCGMSGSEQLNKVEVESVNVLGTQVVIAACVACGVPSVVYTSTVNVVFHGEPIHQGDEQARYVPLNKFVDHYSRTKTIADQMVLLAHGTPLEGGGLLRTCVLRPPGIYGPGEPRHIPRVATNIRRRLFSFRFGSPDVRINWVHVENLAEAHVLAACALSARGKGWLTGGQAYFINDGEEVNVFQWLQPLFEKLGHSMPRTCVPVHLVYAAALAMEWVHLLLRPLVDLPPLLTRSEVWNVGVTHTFCISKARRQLGYRPRKFCLSETLDVPKITRIKTWQTGVARHEALMWTGVLLCFCLFVLHSVVLLLMMF</sequence>
<keyword evidence="4" id="KW-0812">Transmembrane</keyword>
<name>A0AAJ7X9A5_PETMA</name>
<feature type="region of interest" description="Disordered" evidence="3">
    <location>
        <begin position="1"/>
        <end position="53"/>
    </location>
</feature>
<evidence type="ECO:0000256" key="4">
    <source>
        <dbReference type="SAM" id="Phobius"/>
    </source>
</evidence>
<evidence type="ECO:0000256" key="1">
    <source>
        <dbReference type="ARBA" id="ARBA00009219"/>
    </source>
</evidence>
<evidence type="ECO:0000256" key="3">
    <source>
        <dbReference type="SAM" id="MobiDB-lite"/>
    </source>
</evidence>
<evidence type="ECO:0000313" key="6">
    <source>
        <dbReference type="Proteomes" id="UP001318040"/>
    </source>
</evidence>
<feature type="domain" description="3-beta hydroxysteroid dehydrogenase/isomerase" evidence="5">
    <location>
        <begin position="156"/>
        <end position="382"/>
    </location>
</feature>
<keyword evidence="2" id="KW-0560">Oxidoreductase</keyword>
<dbReference type="RefSeq" id="XP_032825772.1">
    <property type="nucleotide sequence ID" value="XM_032969881.1"/>
</dbReference>
<dbReference type="AlphaFoldDB" id="A0AAJ7X9A5"/>